<accession>A0A067Q1K0</accession>
<dbReference type="InParanoid" id="A0A067Q1K0"/>
<dbReference type="Proteomes" id="UP000027265">
    <property type="component" value="Unassembled WGS sequence"/>
</dbReference>
<keyword evidence="2" id="KW-1185">Reference proteome</keyword>
<sequence length="145" mass="16245">MGPYIANYLEQVWLAGVASGWCLKCDAHPNDLDGAGVHQQSHKTTDVFIIAFNLALLWENYGIWANVPFTYGFPQADIHKLLSLDLLHQVIKGTFKDHIVGWVNEYLYLVHGETHTNEIIDVIDWRISSVPTFPGVGYSGCISSE</sequence>
<dbReference type="InterPro" id="IPR041078">
    <property type="entry name" value="Plavaka"/>
</dbReference>
<dbReference type="EMBL" id="KL197719">
    <property type="protein sequence ID" value="KDQ57382.1"/>
    <property type="molecule type" value="Genomic_DNA"/>
</dbReference>
<dbReference type="HOGENOM" id="CLU_103601_1_0_1"/>
<dbReference type="AlphaFoldDB" id="A0A067Q1K0"/>
<evidence type="ECO:0000313" key="2">
    <source>
        <dbReference type="Proteomes" id="UP000027265"/>
    </source>
</evidence>
<organism evidence="1 2">
    <name type="scientific">Jaapia argillacea MUCL 33604</name>
    <dbReference type="NCBI Taxonomy" id="933084"/>
    <lineage>
        <taxon>Eukaryota</taxon>
        <taxon>Fungi</taxon>
        <taxon>Dikarya</taxon>
        <taxon>Basidiomycota</taxon>
        <taxon>Agaricomycotina</taxon>
        <taxon>Agaricomycetes</taxon>
        <taxon>Agaricomycetidae</taxon>
        <taxon>Jaapiales</taxon>
        <taxon>Jaapiaceae</taxon>
        <taxon>Jaapia</taxon>
    </lineage>
</organism>
<evidence type="ECO:0000313" key="1">
    <source>
        <dbReference type="EMBL" id="KDQ57382.1"/>
    </source>
</evidence>
<dbReference type="Pfam" id="PF18759">
    <property type="entry name" value="Plavaka"/>
    <property type="match status" value="1"/>
</dbReference>
<name>A0A067Q1K0_9AGAM</name>
<dbReference type="OrthoDB" id="3199698at2759"/>
<gene>
    <name evidence="1" type="ORF">JAAARDRAFT_193722</name>
</gene>
<reference evidence="2" key="1">
    <citation type="journal article" date="2014" name="Proc. Natl. Acad. Sci. U.S.A.">
        <title>Extensive sampling of basidiomycete genomes demonstrates inadequacy of the white-rot/brown-rot paradigm for wood decay fungi.</title>
        <authorList>
            <person name="Riley R."/>
            <person name="Salamov A.A."/>
            <person name="Brown D.W."/>
            <person name="Nagy L.G."/>
            <person name="Floudas D."/>
            <person name="Held B.W."/>
            <person name="Levasseur A."/>
            <person name="Lombard V."/>
            <person name="Morin E."/>
            <person name="Otillar R."/>
            <person name="Lindquist E.A."/>
            <person name="Sun H."/>
            <person name="LaButti K.M."/>
            <person name="Schmutz J."/>
            <person name="Jabbour D."/>
            <person name="Luo H."/>
            <person name="Baker S.E."/>
            <person name="Pisabarro A.G."/>
            <person name="Walton J.D."/>
            <person name="Blanchette R.A."/>
            <person name="Henrissat B."/>
            <person name="Martin F."/>
            <person name="Cullen D."/>
            <person name="Hibbett D.S."/>
            <person name="Grigoriev I.V."/>
        </authorList>
    </citation>
    <scope>NUCLEOTIDE SEQUENCE [LARGE SCALE GENOMIC DNA]</scope>
    <source>
        <strain evidence="2">MUCL 33604</strain>
    </source>
</reference>
<protein>
    <submittedName>
        <fullName evidence="1">Uncharacterized protein</fullName>
    </submittedName>
</protein>
<proteinExistence type="predicted"/>